<proteinExistence type="predicted"/>
<dbReference type="SUPFAM" id="SSF51430">
    <property type="entry name" value="NAD(P)-linked oxidoreductase"/>
    <property type="match status" value="1"/>
</dbReference>
<evidence type="ECO:0000313" key="1">
    <source>
        <dbReference type="EMBL" id="KAA6335692.1"/>
    </source>
</evidence>
<name>A0A5J4RQC0_9ZZZZ</name>
<dbReference type="Gene3D" id="3.20.20.100">
    <property type="entry name" value="NADP-dependent oxidoreductase domain"/>
    <property type="match status" value="1"/>
</dbReference>
<comment type="caution">
    <text evidence="1">The sequence shown here is derived from an EMBL/GenBank/DDBJ whole genome shotgun (WGS) entry which is preliminary data.</text>
</comment>
<dbReference type="EMBL" id="SNRY01000868">
    <property type="protein sequence ID" value="KAA6335692.1"/>
    <property type="molecule type" value="Genomic_DNA"/>
</dbReference>
<sequence length="48" mass="5488">MVIHLISSFSLAFKEIFVPGTVKREDIWVTSKLLNNCHAPDKVEKSCR</sequence>
<accession>A0A5J4RQC0</accession>
<organism evidence="1">
    <name type="scientific">termite gut metagenome</name>
    <dbReference type="NCBI Taxonomy" id="433724"/>
    <lineage>
        <taxon>unclassified sequences</taxon>
        <taxon>metagenomes</taxon>
        <taxon>organismal metagenomes</taxon>
    </lineage>
</organism>
<gene>
    <name evidence="1" type="ORF">EZS27_016102</name>
</gene>
<dbReference type="InterPro" id="IPR036812">
    <property type="entry name" value="NAD(P)_OxRdtase_dom_sf"/>
</dbReference>
<dbReference type="AlphaFoldDB" id="A0A5J4RQC0"/>
<protein>
    <submittedName>
        <fullName evidence="1">Uncharacterized protein</fullName>
    </submittedName>
</protein>
<reference evidence="1" key="1">
    <citation type="submission" date="2019-03" db="EMBL/GenBank/DDBJ databases">
        <title>Single cell metagenomics reveals metabolic interactions within the superorganism composed of flagellate Streblomastix strix and complex community of Bacteroidetes bacteria on its surface.</title>
        <authorList>
            <person name="Treitli S.C."/>
            <person name="Kolisko M."/>
            <person name="Husnik F."/>
            <person name="Keeling P."/>
            <person name="Hampl V."/>
        </authorList>
    </citation>
    <scope>NUCLEOTIDE SEQUENCE</scope>
    <source>
        <strain evidence="1">STM</strain>
    </source>
</reference>